<feature type="compositionally biased region" description="Basic and acidic residues" evidence="1">
    <location>
        <begin position="565"/>
        <end position="575"/>
    </location>
</feature>
<feature type="region of interest" description="Disordered" evidence="1">
    <location>
        <begin position="800"/>
        <end position="903"/>
    </location>
</feature>
<feature type="region of interest" description="Disordered" evidence="1">
    <location>
        <begin position="383"/>
        <end position="711"/>
    </location>
</feature>
<feature type="compositionally biased region" description="Basic residues" evidence="1">
    <location>
        <begin position="1115"/>
        <end position="1126"/>
    </location>
</feature>
<feature type="region of interest" description="Disordered" evidence="1">
    <location>
        <begin position="925"/>
        <end position="987"/>
    </location>
</feature>
<name>A0ABR3BE63_PHYBL</name>
<feature type="compositionally biased region" description="Basic and acidic residues" evidence="1">
    <location>
        <begin position="1127"/>
        <end position="1137"/>
    </location>
</feature>
<feature type="compositionally biased region" description="Basic and acidic residues" evidence="1">
    <location>
        <begin position="1336"/>
        <end position="1348"/>
    </location>
</feature>
<proteinExistence type="predicted"/>
<feature type="compositionally biased region" description="Polar residues" evidence="1">
    <location>
        <begin position="1139"/>
        <end position="1159"/>
    </location>
</feature>
<feature type="compositionally biased region" description="Polar residues" evidence="1">
    <location>
        <begin position="431"/>
        <end position="467"/>
    </location>
</feature>
<feature type="compositionally biased region" description="Polar residues" evidence="1">
    <location>
        <begin position="925"/>
        <end position="942"/>
    </location>
</feature>
<feature type="compositionally biased region" description="Polar residues" evidence="1">
    <location>
        <begin position="811"/>
        <end position="836"/>
    </location>
</feature>
<feature type="region of interest" description="Disordered" evidence="1">
    <location>
        <begin position="294"/>
        <end position="370"/>
    </location>
</feature>
<feature type="compositionally biased region" description="Polar residues" evidence="1">
    <location>
        <begin position="851"/>
        <end position="860"/>
    </location>
</feature>
<feature type="compositionally biased region" description="Basic and acidic residues" evidence="1">
    <location>
        <begin position="1077"/>
        <end position="1088"/>
    </location>
</feature>
<feature type="region of interest" description="Disordered" evidence="1">
    <location>
        <begin position="1055"/>
        <end position="1088"/>
    </location>
</feature>
<feature type="compositionally biased region" description="Basic and acidic residues" evidence="1">
    <location>
        <begin position="1316"/>
        <end position="1328"/>
    </location>
</feature>
<keyword evidence="3" id="KW-1185">Reference proteome</keyword>
<feature type="compositionally biased region" description="Basic and acidic residues" evidence="1">
    <location>
        <begin position="475"/>
        <end position="493"/>
    </location>
</feature>
<feature type="compositionally biased region" description="Basic and acidic residues" evidence="1">
    <location>
        <begin position="503"/>
        <end position="530"/>
    </location>
</feature>
<feature type="compositionally biased region" description="Basic and acidic residues" evidence="1">
    <location>
        <begin position="969"/>
        <end position="987"/>
    </location>
</feature>
<feature type="region of interest" description="Disordered" evidence="1">
    <location>
        <begin position="1274"/>
        <end position="1356"/>
    </location>
</feature>
<comment type="caution">
    <text evidence="2">The sequence shown here is derived from an EMBL/GenBank/DDBJ whole genome shotgun (WGS) entry which is preliminary data.</text>
</comment>
<feature type="compositionally biased region" description="Polar residues" evidence="1">
    <location>
        <begin position="174"/>
        <end position="186"/>
    </location>
</feature>
<evidence type="ECO:0008006" key="4">
    <source>
        <dbReference type="Google" id="ProtNLM"/>
    </source>
</evidence>
<feature type="region of interest" description="Disordered" evidence="1">
    <location>
        <begin position="1"/>
        <end position="128"/>
    </location>
</feature>
<feature type="region of interest" description="Disordered" evidence="1">
    <location>
        <begin position="1100"/>
        <end position="1181"/>
    </location>
</feature>
<feature type="compositionally biased region" description="Polar residues" evidence="1">
    <location>
        <begin position="321"/>
        <end position="348"/>
    </location>
</feature>
<feature type="region of interest" description="Disordered" evidence="1">
    <location>
        <begin position="172"/>
        <end position="209"/>
    </location>
</feature>
<feature type="region of interest" description="Disordered" evidence="1">
    <location>
        <begin position="725"/>
        <end position="752"/>
    </location>
</feature>
<organism evidence="2 3">
    <name type="scientific">Phycomyces blakesleeanus</name>
    <dbReference type="NCBI Taxonomy" id="4837"/>
    <lineage>
        <taxon>Eukaryota</taxon>
        <taxon>Fungi</taxon>
        <taxon>Fungi incertae sedis</taxon>
        <taxon>Mucoromycota</taxon>
        <taxon>Mucoromycotina</taxon>
        <taxon>Mucoromycetes</taxon>
        <taxon>Mucorales</taxon>
        <taxon>Phycomycetaceae</taxon>
        <taxon>Phycomyces</taxon>
    </lineage>
</organism>
<feature type="compositionally biased region" description="Low complexity" evidence="1">
    <location>
        <begin position="1298"/>
        <end position="1315"/>
    </location>
</feature>
<evidence type="ECO:0000313" key="3">
    <source>
        <dbReference type="Proteomes" id="UP001448207"/>
    </source>
</evidence>
<protein>
    <recommendedName>
        <fullName evidence="4">Btz domain-containing protein</fullName>
    </recommendedName>
</protein>
<feature type="compositionally biased region" description="Polar residues" evidence="1">
    <location>
        <begin position="14"/>
        <end position="31"/>
    </location>
</feature>
<sequence length="1371" mass="150290">MSSLLQSRRRVTRAFNQPASEGEQSSLSENDSQSEIETDLSQSKAEDSDDSDDSDDSEEYDSEDTNSEDISDDEDDEDDESDESDADDAINATASETPRETGPRLVPPPYVEVPGAEISESTGKSKGAQLHEEKWALIDQLVNGKWSHESYERLMTVETEEREWRDKFRESIPNLKTSAASSTSKDIPTVKDRSGGQNEKASKAESGPNRWLEFSAASKAIELRKAEEDARKISSPVVAKGKETVSKDTPTVESKKCVPVTGEITLDSVGLMPQNSPDVIKEAETEWNTYVDEKRAVIGPDSEPISSDIADSPKAHEPRSSDTSIKASDPIENTTDIGSPVLSTSIVQETPVAAPKTTLNNTPEKEAVASSQWRALIDTATIGRAPKPIVVKAQPNLRAPKPSRPPRPVNTTPKSSRPPKNGKGSKEKLPATTNNNLLDYGTSSWSNAQSVSTNNHVAVDVSNTETFNGVEPVEESERDKNDTEKLGWGEVEQKPASAEWPEEETKVKESSSKAESNRKSGSGEKSGEKKTKQKSGGSEKSSEKQIHVKESNKKESKQKSTTIEKTSDKENKVEEPVWGTTTQPAIVSDQHSTKKDPNSEESGWGSVDKKVTANEWPVEELSTPKKEHTSKKRPTTISDQANDKDANINTETKSGLTASKSRSTKAKSAKSQSTKSSNLKSSKKPTQTTIHDTTTTVTENSGNVGENTSIQAQNVVEKSDDLNKKLESGQDRTPGVLINEGGWGEASAAPVNTEDSWGAIAQDVKQEDSWERTVKYVEPVKQEDSWKATVQDVKQEDSWEATVQGVKQEDNWGTTAQDMNQEDNWGAATTTGTVPDSTEKSEWDSGKASRTGGTEDNSVANPGESLKHTPALNQPLGSQKSKPLLRPRIPEKKIPRPPRAPIVSGLYKGEEASNAWASWTLSTSVDVCTSPSGNKTKNNVKTNADDKKMVASSKTPKEGGKRHSSPKSPELHKNDVSAIQKKSDNKEYTAENIAEHEQEAKSSIRKEILADQKADKELGVTSYLEDTIRDQEEPDEDSDVVIILEADARYDWEKSEQILGIPTPPEGISTPSAPSESSERVQEDHAVDIAKDATTLLATAVATGPNGQPLIFKSSNKKSKSARSRHIHEDWRKRDTPVEGSTASNSPVNSTRSAGTRATINDDESGNTAESSSGQHYADGSGHNSMYMPMQYYPMQYHSQPSEGFTDIPPSYYPYTPSPVAGPMASPYEVNGMVYYGMGQPMMHPAQMHPPQMHPPQMQSYYYAPMPMPIPMPMQPSFRPMMASQPHQHMQHQHQHQHQQLPHQLPHQHQNQLDQQPRDEQGDVEGKASKTSVSEDDGRGKSVDKEGLSRAAGTHVDAPVYYYHPTPRYFH</sequence>
<feature type="compositionally biased region" description="Basic and acidic residues" evidence="1">
    <location>
        <begin position="837"/>
        <end position="847"/>
    </location>
</feature>
<evidence type="ECO:0000256" key="1">
    <source>
        <dbReference type="SAM" id="MobiDB-lite"/>
    </source>
</evidence>
<reference evidence="2 3" key="1">
    <citation type="submission" date="2024-04" db="EMBL/GenBank/DDBJ databases">
        <title>Symmetric and asymmetric DNA N6-adenine methylation regulates different biological responses in Mucorales.</title>
        <authorList>
            <consortium name="Lawrence Berkeley National Laboratory"/>
            <person name="Lax C."/>
            <person name="Mondo S.J."/>
            <person name="Osorio-Concepcion M."/>
            <person name="Muszewska A."/>
            <person name="Corrochano-Luque M."/>
            <person name="Gutierrez G."/>
            <person name="Riley R."/>
            <person name="Lipzen A."/>
            <person name="Guo J."/>
            <person name="Hundley H."/>
            <person name="Amirebrahimi M."/>
            <person name="Ng V."/>
            <person name="Lorenzo-Gutierrez D."/>
            <person name="Binder U."/>
            <person name="Yang J."/>
            <person name="Song Y."/>
            <person name="Canovas D."/>
            <person name="Navarro E."/>
            <person name="Freitag M."/>
            <person name="Gabaldon T."/>
            <person name="Grigoriev I.V."/>
            <person name="Corrochano L.M."/>
            <person name="Nicolas F.E."/>
            <person name="Garre V."/>
        </authorList>
    </citation>
    <scope>NUCLEOTIDE SEQUENCE [LARGE SCALE GENOMIC DNA]</scope>
    <source>
        <strain evidence="2 3">L51</strain>
    </source>
</reference>
<feature type="compositionally biased region" description="Basic and acidic residues" evidence="1">
    <location>
        <begin position="540"/>
        <end position="558"/>
    </location>
</feature>
<evidence type="ECO:0000313" key="2">
    <source>
        <dbReference type="EMBL" id="KAL0097134.1"/>
    </source>
</evidence>
<feature type="compositionally biased region" description="Polar residues" evidence="1">
    <location>
        <begin position="647"/>
        <end position="656"/>
    </location>
</feature>
<feature type="compositionally biased region" description="Polar residues" evidence="1">
    <location>
        <begin position="871"/>
        <end position="881"/>
    </location>
</feature>
<feature type="compositionally biased region" description="Basic and acidic residues" evidence="1">
    <location>
        <begin position="311"/>
        <end position="320"/>
    </location>
</feature>
<feature type="compositionally biased region" description="Basic and acidic residues" evidence="1">
    <location>
        <begin position="943"/>
        <end position="961"/>
    </location>
</feature>
<dbReference type="Proteomes" id="UP001448207">
    <property type="component" value="Unassembled WGS sequence"/>
</dbReference>
<feature type="compositionally biased region" description="Polar residues" evidence="1">
    <location>
        <begin position="699"/>
        <end position="711"/>
    </location>
</feature>
<accession>A0ABR3BE63</accession>
<feature type="compositionally biased region" description="Polar residues" evidence="1">
    <location>
        <begin position="1166"/>
        <end position="1175"/>
    </location>
</feature>
<feature type="compositionally biased region" description="Low complexity" evidence="1">
    <location>
        <begin position="669"/>
        <end position="698"/>
    </location>
</feature>
<feature type="compositionally biased region" description="Acidic residues" evidence="1">
    <location>
        <begin position="47"/>
        <end position="88"/>
    </location>
</feature>
<dbReference type="EMBL" id="JBCLYO010000001">
    <property type="protein sequence ID" value="KAL0097134.1"/>
    <property type="molecule type" value="Genomic_DNA"/>
</dbReference>
<gene>
    <name evidence="2" type="ORF">J3Q64DRAFT_1844510</name>
</gene>